<evidence type="ECO:0000256" key="1">
    <source>
        <dbReference type="SAM" id="MobiDB-lite"/>
    </source>
</evidence>
<feature type="compositionally biased region" description="Low complexity" evidence="1">
    <location>
        <begin position="217"/>
        <end position="229"/>
    </location>
</feature>
<keyword evidence="2" id="KW-0472">Membrane</keyword>
<evidence type="ECO:0000313" key="5">
    <source>
        <dbReference type="EMBL" id="ORY57886.1"/>
    </source>
</evidence>
<dbReference type="EMBL" id="MCFJ01000018">
    <property type="protein sequence ID" value="ORY57886.1"/>
    <property type="molecule type" value="Genomic_DNA"/>
</dbReference>
<feature type="transmembrane region" description="Helical" evidence="2">
    <location>
        <begin position="327"/>
        <end position="349"/>
    </location>
</feature>
<dbReference type="InterPro" id="IPR024382">
    <property type="entry name" value="Vps3844_C"/>
</dbReference>
<dbReference type="Proteomes" id="UP000193689">
    <property type="component" value="Unassembled WGS sequence"/>
</dbReference>
<dbReference type="PANTHER" id="PTHR36853:SF1">
    <property type="entry name" value="DUF3844 DOMAIN-CONTAINING PROTEIN"/>
    <property type="match status" value="1"/>
</dbReference>
<organism evidence="5 6">
    <name type="scientific">Pseudomassariella vexata</name>
    <dbReference type="NCBI Taxonomy" id="1141098"/>
    <lineage>
        <taxon>Eukaryota</taxon>
        <taxon>Fungi</taxon>
        <taxon>Dikarya</taxon>
        <taxon>Ascomycota</taxon>
        <taxon>Pezizomycotina</taxon>
        <taxon>Sordariomycetes</taxon>
        <taxon>Xylariomycetidae</taxon>
        <taxon>Amphisphaeriales</taxon>
        <taxon>Pseudomassariaceae</taxon>
        <taxon>Pseudomassariella</taxon>
    </lineage>
</organism>
<feature type="region of interest" description="Disordered" evidence="1">
    <location>
        <begin position="213"/>
        <end position="234"/>
    </location>
</feature>
<dbReference type="OrthoDB" id="5583277at2759"/>
<name>A0A1Y2DFG3_9PEZI</name>
<dbReference type="AlphaFoldDB" id="A0A1Y2DFG3"/>
<dbReference type="RefSeq" id="XP_040711015.1">
    <property type="nucleotide sequence ID" value="XM_040865673.1"/>
</dbReference>
<dbReference type="GO" id="GO:0005783">
    <property type="term" value="C:endoplasmic reticulum"/>
    <property type="evidence" value="ECO:0007669"/>
    <property type="project" value="TreeGrafter"/>
</dbReference>
<evidence type="ECO:0000256" key="3">
    <source>
        <dbReference type="SAM" id="SignalP"/>
    </source>
</evidence>
<keyword evidence="6" id="KW-1185">Reference proteome</keyword>
<keyword evidence="2" id="KW-1133">Transmembrane helix</keyword>
<sequence length="368" mass="39967">MKLSSFLLPALAGVVTAASQQTEGYLLRKSPDFKSQGFPHISNDVAQAIIQQRLGANQQLPQDESSISLMNSVGVGSRPLFHSADEPNQLVIVYKGVNDQSAQAFRDVMHLSPAFYSDDMTTAHLASLPASGRCSFEESTDPELGKCWMGSSQYLEYDVTKTRDAVSKLSKNFERLQSLAEASKMETMIVLVPSTSDATSELRRREFGVKAEEVLTEESTTGSTDSSFSKPQTSDLKTHPFVAKNGVLPACFKSFNTCMTDTGDCSRHGKCTLKYKNTDANAGNSECWSCLCHFAGTYEEDQRHPGSKIHHYWGGQSCQKIDVSAQFWLLAGFAIVMIGVLGGSIGLLFSVGEEKLPGVIGAGVSRSK</sequence>
<accession>A0A1Y2DFG3</accession>
<feature type="signal peptide" evidence="3">
    <location>
        <begin position="1"/>
        <end position="17"/>
    </location>
</feature>
<dbReference type="STRING" id="1141098.A0A1Y2DFG3"/>
<evidence type="ECO:0000256" key="2">
    <source>
        <dbReference type="SAM" id="Phobius"/>
    </source>
</evidence>
<dbReference type="InterPro" id="IPR053065">
    <property type="entry name" value="Archenteron_Induction-Rel"/>
</dbReference>
<feature type="domain" description="Vacuolar sorting protein Vps3844 C-terminal" evidence="4">
    <location>
        <begin position="251"/>
        <end position="362"/>
    </location>
</feature>
<gene>
    <name evidence="5" type="ORF">BCR38DRAFT_81832</name>
</gene>
<evidence type="ECO:0000259" key="4">
    <source>
        <dbReference type="Pfam" id="PF12955"/>
    </source>
</evidence>
<feature type="chain" id="PRO_5013390807" description="Vacuolar sorting protein Vps3844 C-terminal domain-containing protein" evidence="3">
    <location>
        <begin position="18"/>
        <end position="368"/>
    </location>
</feature>
<evidence type="ECO:0000313" key="6">
    <source>
        <dbReference type="Proteomes" id="UP000193689"/>
    </source>
</evidence>
<comment type="caution">
    <text evidence="5">The sequence shown here is derived from an EMBL/GenBank/DDBJ whole genome shotgun (WGS) entry which is preliminary data.</text>
</comment>
<protein>
    <recommendedName>
        <fullName evidence="4">Vacuolar sorting protein Vps3844 C-terminal domain-containing protein</fullName>
    </recommendedName>
</protein>
<proteinExistence type="predicted"/>
<dbReference type="InParanoid" id="A0A1Y2DFG3"/>
<keyword evidence="3" id="KW-0732">Signal</keyword>
<reference evidence="5 6" key="1">
    <citation type="submission" date="2016-07" db="EMBL/GenBank/DDBJ databases">
        <title>Pervasive Adenine N6-methylation of Active Genes in Fungi.</title>
        <authorList>
            <consortium name="DOE Joint Genome Institute"/>
            <person name="Mondo S.J."/>
            <person name="Dannebaum R.O."/>
            <person name="Kuo R.C."/>
            <person name="Labutti K."/>
            <person name="Haridas S."/>
            <person name="Kuo A."/>
            <person name="Salamov A."/>
            <person name="Ahrendt S.R."/>
            <person name="Lipzen A."/>
            <person name="Sullivan W."/>
            <person name="Andreopoulos W.B."/>
            <person name="Clum A."/>
            <person name="Lindquist E."/>
            <person name="Daum C."/>
            <person name="Ramamoorthy G.K."/>
            <person name="Gryganskyi A."/>
            <person name="Culley D."/>
            <person name="Magnuson J.K."/>
            <person name="James T.Y."/>
            <person name="O'Malley M.A."/>
            <person name="Stajich J.E."/>
            <person name="Spatafora J.W."/>
            <person name="Visel A."/>
            <person name="Grigoriev I.V."/>
        </authorList>
    </citation>
    <scope>NUCLEOTIDE SEQUENCE [LARGE SCALE GENOMIC DNA]</scope>
    <source>
        <strain evidence="5 6">CBS 129021</strain>
    </source>
</reference>
<dbReference type="PANTHER" id="PTHR36853">
    <property type="entry name" value="EXPRESSED PROTEIN"/>
    <property type="match status" value="1"/>
</dbReference>
<keyword evidence="2" id="KW-0812">Transmembrane</keyword>
<dbReference type="Pfam" id="PF12955">
    <property type="entry name" value="Vps3844_C"/>
    <property type="match status" value="1"/>
</dbReference>
<dbReference type="GeneID" id="63781885"/>